<dbReference type="EMBL" id="GL378352">
    <property type="protein sequence ID" value="EFJ46246.1"/>
    <property type="molecule type" value="Genomic_DNA"/>
</dbReference>
<dbReference type="AlphaFoldDB" id="D8U1V7"/>
<dbReference type="KEGG" id="vcn:VOLCADRAFT_93337"/>
<reference evidence="4 5" key="1">
    <citation type="journal article" date="2010" name="Science">
        <title>Genomic analysis of organismal complexity in the multicellular green alga Volvox carteri.</title>
        <authorList>
            <person name="Prochnik S.E."/>
            <person name="Umen J."/>
            <person name="Nedelcu A.M."/>
            <person name="Hallmann A."/>
            <person name="Miller S.M."/>
            <person name="Nishii I."/>
            <person name="Ferris P."/>
            <person name="Kuo A."/>
            <person name="Mitros T."/>
            <person name="Fritz-Laylin L.K."/>
            <person name="Hellsten U."/>
            <person name="Chapman J."/>
            <person name="Simakov O."/>
            <person name="Rensing S.A."/>
            <person name="Terry A."/>
            <person name="Pangilinan J."/>
            <person name="Kapitonov V."/>
            <person name="Jurka J."/>
            <person name="Salamov A."/>
            <person name="Shapiro H."/>
            <person name="Schmutz J."/>
            <person name="Grimwood J."/>
            <person name="Lindquist E."/>
            <person name="Lucas S."/>
            <person name="Grigoriev I.V."/>
            <person name="Schmitt R."/>
            <person name="Kirk D."/>
            <person name="Rokhsar D.S."/>
        </authorList>
    </citation>
    <scope>NUCLEOTIDE SEQUENCE [LARGE SCALE GENOMIC DNA]</scope>
    <source>
        <strain evidence="5">f. Nagariensis / Eve</strain>
    </source>
</reference>
<gene>
    <name evidence="4" type="ORF">VOLCADRAFT_93337</name>
</gene>
<feature type="domain" description="SRCR" evidence="3">
    <location>
        <begin position="34"/>
        <end position="163"/>
    </location>
</feature>
<evidence type="ECO:0000256" key="1">
    <source>
        <dbReference type="ARBA" id="ARBA00023157"/>
    </source>
</evidence>
<keyword evidence="5" id="KW-1185">Reference proteome</keyword>
<name>D8U1V7_VOLCA</name>
<dbReference type="GO" id="GO:0016020">
    <property type="term" value="C:membrane"/>
    <property type="evidence" value="ECO:0007669"/>
    <property type="project" value="InterPro"/>
</dbReference>
<evidence type="ECO:0000313" key="5">
    <source>
        <dbReference type="Proteomes" id="UP000001058"/>
    </source>
</evidence>
<evidence type="ECO:0000259" key="3">
    <source>
        <dbReference type="PROSITE" id="PS50287"/>
    </source>
</evidence>
<accession>D8U1V7</accession>
<protein>
    <recommendedName>
        <fullName evidence="3">SRCR domain-containing protein</fullName>
    </recommendedName>
</protein>
<dbReference type="InParanoid" id="D8U1V7"/>
<organism evidence="5">
    <name type="scientific">Volvox carteri f. nagariensis</name>
    <dbReference type="NCBI Taxonomy" id="3068"/>
    <lineage>
        <taxon>Eukaryota</taxon>
        <taxon>Viridiplantae</taxon>
        <taxon>Chlorophyta</taxon>
        <taxon>core chlorophytes</taxon>
        <taxon>Chlorophyceae</taxon>
        <taxon>CS clade</taxon>
        <taxon>Chlamydomonadales</taxon>
        <taxon>Volvocaceae</taxon>
        <taxon>Volvox</taxon>
    </lineage>
</organism>
<keyword evidence="1" id="KW-1015">Disulfide bond</keyword>
<dbReference type="SMART" id="SM00202">
    <property type="entry name" value="SR"/>
    <property type="match status" value="1"/>
</dbReference>
<dbReference type="PROSITE" id="PS50287">
    <property type="entry name" value="SRCR_2"/>
    <property type="match status" value="1"/>
</dbReference>
<feature type="signal peptide" evidence="2">
    <location>
        <begin position="1"/>
        <end position="25"/>
    </location>
</feature>
<dbReference type="GeneID" id="9627214"/>
<feature type="chain" id="PRO_5003124089" description="SRCR domain-containing protein" evidence="2">
    <location>
        <begin position="26"/>
        <end position="363"/>
    </location>
</feature>
<proteinExistence type="predicted"/>
<sequence>MPVRRSLCLRCVLPILFYVLLLAAARVNRTKNGLRLVRGRGGIGRLEARVVPDFFLQTGYSQNGGWAPLCDDGSFDDQQALVFCKIMGYKFGRKHYRNGISTNGHDEPEPRPSPLGHLTCNPLDQSWPSFPVGKIDLPDSLDMKCLLFVSSCAGRRLVALQCSDKPLKPKPPPPPSPPTPRMRHAIKMIPLEDNLLAAWQPSGLLFSEPLRIELLVNTSTSTSTSSSYGADGVDAVANSKPGVAVWAPLCVSASQAEALKLLGSGQEVQVIANTSCHQYEDFPNSWFSWMVGKEQTPVNIPTDASPSDDKSPMFDPSLYTHWATVVGGAVEGRLSLQQMQLQVSTEPCETGLMFVATCDTLIV</sequence>
<evidence type="ECO:0000256" key="2">
    <source>
        <dbReference type="SAM" id="SignalP"/>
    </source>
</evidence>
<dbReference type="OrthoDB" id="535045at2759"/>
<dbReference type="Proteomes" id="UP000001058">
    <property type="component" value="Unassembled WGS sequence"/>
</dbReference>
<dbReference type="InterPro" id="IPR036772">
    <property type="entry name" value="SRCR-like_dom_sf"/>
</dbReference>
<keyword evidence="2" id="KW-0732">Signal</keyword>
<dbReference type="RefSeq" id="XP_002952693.1">
    <property type="nucleotide sequence ID" value="XM_002952647.1"/>
</dbReference>
<dbReference type="InterPro" id="IPR001190">
    <property type="entry name" value="SRCR"/>
</dbReference>
<dbReference type="SUPFAM" id="SSF56487">
    <property type="entry name" value="SRCR-like"/>
    <property type="match status" value="1"/>
</dbReference>
<evidence type="ECO:0000313" key="4">
    <source>
        <dbReference type="EMBL" id="EFJ46246.1"/>
    </source>
</evidence>